<proteinExistence type="predicted"/>
<protein>
    <submittedName>
        <fullName evidence="3">ABC transporter substrate-binding protein</fullName>
    </submittedName>
</protein>
<evidence type="ECO:0000313" key="3">
    <source>
        <dbReference type="EMBL" id="NTS32036.1"/>
    </source>
</evidence>
<reference evidence="3 4" key="1">
    <citation type="submission" date="2020-05" db="EMBL/GenBank/DDBJ databases">
        <authorList>
            <person name="Kim M.K."/>
        </authorList>
    </citation>
    <scope>NUCLEOTIDE SEQUENCE [LARGE SCALE GENOMIC DNA]</scope>
    <source>
        <strain evidence="3 4">BT25</strain>
    </source>
</reference>
<dbReference type="Proteomes" id="UP000550508">
    <property type="component" value="Unassembled WGS sequence"/>
</dbReference>
<dbReference type="Pfam" id="PF01497">
    <property type="entry name" value="Peripla_BP_2"/>
    <property type="match status" value="1"/>
</dbReference>
<feature type="signal peptide" evidence="1">
    <location>
        <begin position="1"/>
        <end position="20"/>
    </location>
</feature>
<accession>A0A849VR53</accession>
<dbReference type="PANTHER" id="PTHR30535">
    <property type="entry name" value="VITAMIN B12-BINDING PROTEIN"/>
    <property type="match status" value="1"/>
</dbReference>
<organism evidence="3 4">
    <name type="scientific">Phyllobacterium pellucidum</name>
    <dbReference type="NCBI Taxonomy" id="2740464"/>
    <lineage>
        <taxon>Bacteria</taxon>
        <taxon>Pseudomonadati</taxon>
        <taxon>Pseudomonadota</taxon>
        <taxon>Alphaproteobacteria</taxon>
        <taxon>Hyphomicrobiales</taxon>
        <taxon>Phyllobacteriaceae</taxon>
        <taxon>Phyllobacterium</taxon>
    </lineage>
</organism>
<dbReference type="AlphaFoldDB" id="A0A849VR53"/>
<dbReference type="GO" id="GO:0071281">
    <property type="term" value="P:cellular response to iron ion"/>
    <property type="evidence" value="ECO:0007669"/>
    <property type="project" value="TreeGrafter"/>
</dbReference>
<dbReference type="Gene3D" id="1.20.58.2180">
    <property type="match status" value="1"/>
</dbReference>
<name>A0A849VR53_9HYPH</name>
<dbReference type="PROSITE" id="PS50983">
    <property type="entry name" value="FE_B12_PBP"/>
    <property type="match status" value="1"/>
</dbReference>
<feature type="domain" description="Fe/B12 periplasmic-binding" evidence="2">
    <location>
        <begin position="39"/>
        <end position="305"/>
    </location>
</feature>
<keyword evidence="4" id="KW-1185">Reference proteome</keyword>
<comment type="caution">
    <text evidence="3">The sequence shown here is derived from an EMBL/GenBank/DDBJ whole genome shotgun (WGS) entry which is preliminary data.</text>
</comment>
<dbReference type="RefSeq" id="WP_113280922.1">
    <property type="nucleotide sequence ID" value="NZ_JABUMX010000002.1"/>
</dbReference>
<evidence type="ECO:0000313" key="4">
    <source>
        <dbReference type="Proteomes" id="UP000550508"/>
    </source>
</evidence>
<dbReference type="EMBL" id="JABUMX010000002">
    <property type="protein sequence ID" value="NTS32036.1"/>
    <property type="molecule type" value="Genomic_DNA"/>
</dbReference>
<gene>
    <name evidence="3" type="ORF">HQ945_12290</name>
</gene>
<dbReference type="InterPro" id="IPR050902">
    <property type="entry name" value="ABC_Transporter_SBP"/>
</dbReference>
<evidence type="ECO:0000259" key="2">
    <source>
        <dbReference type="PROSITE" id="PS50983"/>
    </source>
</evidence>
<sequence>MQRIAFLTLLFLSFALAARAETFTDAAGRTVELPARVERIMAAGPPASVLLYVLAPQKLAGWVHAPSSAEGKLLLPDASKLPELGRLTGKGNAIRADIVTKAKLDLIIDVGDVSEEYAALASRSQNETGVPYILLDGSLAKTPEVFETLGKVVGEPERGTELARYARMTLDKVNAGLAKIPADHRPRVYYGRGADGMQTGLARSINLELLDALGAVNVAAEKGQGGLTKVTPEEVAKWNPDIIIASDPKFAAMARSNPAWSGINAVKGGRVFVQPALPFGWFDGPPGVNRLMGIIWLEQLLYPDVFPTDLRKEAKAFYKAFYQVDLSDAQFDRLLQDKP</sequence>
<feature type="chain" id="PRO_5032458829" evidence="1">
    <location>
        <begin position="21"/>
        <end position="339"/>
    </location>
</feature>
<dbReference type="SUPFAM" id="SSF53807">
    <property type="entry name" value="Helical backbone' metal receptor"/>
    <property type="match status" value="1"/>
</dbReference>
<keyword evidence="1" id="KW-0732">Signal</keyword>
<dbReference type="PANTHER" id="PTHR30535:SF34">
    <property type="entry name" value="MOLYBDATE-BINDING PROTEIN MOLA"/>
    <property type="match status" value="1"/>
</dbReference>
<dbReference type="InterPro" id="IPR002491">
    <property type="entry name" value="ABC_transptr_periplasmic_BD"/>
</dbReference>
<dbReference type="Gene3D" id="3.40.50.1980">
    <property type="entry name" value="Nitrogenase molybdenum iron protein domain"/>
    <property type="match status" value="2"/>
</dbReference>
<evidence type="ECO:0000256" key="1">
    <source>
        <dbReference type="SAM" id="SignalP"/>
    </source>
</evidence>